<dbReference type="RefSeq" id="WP_154545859.1">
    <property type="nucleotide sequence ID" value="NZ_VULO01000011.1"/>
</dbReference>
<dbReference type="Proteomes" id="UP000470875">
    <property type="component" value="Unassembled WGS sequence"/>
</dbReference>
<keyword evidence="2" id="KW-1185">Reference proteome</keyword>
<protein>
    <submittedName>
        <fullName evidence="1">Uncharacterized protein</fullName>
    </submittedName>
</protein>
<gene>
    <name evidence="1" type="ORF">FYJ24_09525</name>
</gene>
<comment type="caution">
    <text evidence="1">The sequence shown here is derived from an EMBL/GenBank/DDBJ whole genome shotgun (WGS) entry which is preliminary data.</text>
</comment>
<dbReference type="EMBL" id="VULO01000011">
    <property type="protein sequence ID" value="MSS84999.1"/>
    <property type="molecule type" value="Genomic_DNA"/>
</dbReference>
<proteinExistence type="predicted"/>
<accession>A0A6N7VTA2</accession>
<name>A0A6N7VTA2_9ACTO</name>
<organism evidence="1 2">
    <name type="scientific">Scrofimicrobium canadense</name>
    <dbReference type="NCBI Taxonomy" id="2652290"/>
    <lineage>
        <taxon>Bacteria</taxon>
        <taxon>Bacillati</taxon>
        <taxon>Actinomycetota</taxon>
        <taxon>Actinomycetes</taxon>
        <taxon>Actinomycetales</taxon>
        <taxon>Actinomycetaceae</taxon>
        <taxon>Scrofimicrobium</taxon>
    </lineage>
</organism>
<reference evidence="1 2" key="1">
    <citation type="submission" date="2019-08" db="EMBL/GenBank/DDBJ databases">
        <title>In-depth cultivation of the pig gut microbiome towards novel bacterial diversity and tailored functional studies.</title>
        <authorList>
            <person name="Wylensek D."/>
            <person name="Hitch T.C.A."/>
            <person name="Clavel T."/>
        </authorList>
    </citation>
    <scope>NUCLEOTIDE SEQUENCE [LARGE SCALE GENOMIC DNA]</scope>
    <source>
        <strain evidence="1 2">WB03_NA08</strain>
    </source>
</reference>
<sequence>MARITDNLVIQRVGDDKLVIIDDETKNETVIPIAAGVRLTAMAAYLTNPEYPLVALLNAEEHLHEAGAV</sequence>
<dbReference type="AlphaFoldDB" id="A0A6N7VTA2"/>
<evidence type="ECO:0000313" key="1">
    <source>
        <dbReference type="EMBL" id="MSS84999.1"/>
    </source>
</evidence>
<evidence type="ECO:0000313" key="2">
    <source>
        <dbReference type="Proteomes" id="UP000470875"/>
    </source>
</evidence>